<evidence type="ECO:0000259" key="2">
    <source>
        <dbReference type="Pfam" id="PF02668"/>
    </source>
</evidence>
<dbReference type="PANTHER" id="PTHR10696">
    <property type="entry name" value="GAMMA-BUTYROBETAINE HYDROXYLASE-RELATED"/>
    <property type="match status" value="1"/>
</dbReference>
<reference evidence="3" key="1">
    <citation type="journal article" date="2020" name="Stud. Mycol.">
        <title>101 Dothideomycetes genomes: a test case for predicting lifestyles and emergence of pathogens.</title>
        <authorList>
            <person name="Haridas S."/>
            <person name="Albert R."/>
            <person name="Binder M."/>
            <person name="Bloem J."/>
            <person name="Labutti K."/>
            <person name="Salamov A."/>
            <person name="Andreopoulos B."/>
            <person name="Baker S."/>
            <person name="Barry K."/>
            <person name="Bills G."/>
            <person name="Bluhm B."/>
            <person name="Cannon C."/>
            <person name="Castanera R."/>
            <person name="Culley D."/>
            <person name="Daum C."/>
            <person name="Ezra D."/>
            <person name="Gonzalez J."/>
            <person name="Henrissat B."/>
            <person name="Kuo A."/>
            <person name="Liang C."/>
            <person name="Lipzen A."/>
            <person name="Lutzoni F."/>
            <person name="Magnuson J."/>
            <person name="Mondo S."/>
            <person name="Nolan M."/>
            <person name="Ohm R."/>
            <person name="Pangilinan J."/>
            <person name="Park H.-J."/>
            <person name="Ramirez L."/>
            <person name="Alfaro M."/>
            <person name="Sun H."/>
            <person name="Tritt A."/>
            <person name="Yoshinaga Y."/>
            <person name="Zwiers L.-H."/>
            <person name="Turgeon B."/>
            <person name="Goodwin S."/>
            <person name="Spatafora J."/>
            <person name="Crous P."/>
            <person name="Grigoriev I."/>
        </authorList>
    </citation>
    <scope>NUCLEOTIDE SEQUENCE</scope>
    <source>
        <strain evidence="3">CBS 123094</strain>
    </source>
</reference>
<dbReference type="InterPro" id="IPR042098">
    <property type="entry name" value="TauD-like_sf"/>
</dbReference>
<sequence length="336" mass="37314">MASLASTSAFQISQFDRAVELPAPYSPGTPFPISLSPSKGAELKSLIADIHHRTANGDIRSLLTKHSAILFQDLGLKDANEFSRFAHAFGFVEHEDIGNPVRRTILAKNVATANEGPNTQPIYPHNEFGLSPHYPAHPEFIETVEERGIKYQLTYKNGPRDQVESPGTTVLQAYGAKVVDGDDVETVRGKIEEEVRRLPTAMWEWLDRGEGNELGNLRVWQHLPAVRPHPHTGTPSFFNNSVSRFLNAVDGGSLYPPHIRKDGIYAPPCLYGDGSLIPNEYYESAVEIINATRALVSWKQGDVILLDNLAVQHGREPWEGSRRLLASLWDEPPNEP</sequence>
<keyword evidence="1" id="KW-0560">Oxidoreductase</keyword>
<evidence type="ECO:0000313" key="3">
    <source>
        <dbReference type="EMBL" id="KAF2001515.1"/>
    </source>
</evidence>
<dbReference type="SUPFAM" id="SSF51197">
    <property type="entry name" value="Clavaminate synthase-like"/>
    <property type="match status" value="1"/>
</dbReference>
<proteinExistence type="predicted"/>
<dbReference type="GO" id="GO:0016491">
    <property type="term" value="F:oxidoreductase activity"/>
    <property type="evidence" value="ECO:0007669"/>
    <property type="project" value="UniProtKB-KW"/>
</dbReference>
<dbReference type="EMBL" id="ML977582">
    <property type="protein sequence ID" value="KAF2001515.1"/>
    <property type="molecule type" value="Genomic_DNA"/>
</dbReference>
<name>A0A6A5WR04_9PLEO</name>
<protein>
    <submittedName>
        <fullName evidence="3">Clavaminate synthase-like protein</fullName>
    </submittedName>
</protein>
<dbReference type="InterPro" id="IPR050411">
    <property type="entry name" value="AlphaKG_dependent_hydroxylases"/>
</dbReference>
<dbReference type="Gene3D" id="3.60.130.10">
    <property type="entry name" value="Clavaminate synthase-like"/>
    <property type="match status" value="2"/>
</dbReference>
<dbReference type="Proteomes" id="UP000799779">
    <property type="component" value="Unassembled WGS sequence"/>
</dbReference>
<evidence type="ECO:0000256" key="1">
    <source>
        <dbReference type="ARBA" id="ARBA00023002"/>
    </source>
</evidence>
<organism evidence="3 4">
    <name type="scientific">Amniculicola lignicola CBS 123094</name>
    <dbReference type="NCBI Taxonomy" id="1392246"/>
    <lineage>
        <taxon>Eukaryota</taxon>
        <taxon>Fungi</taxon>
        <taxon>Dikarya</taxon>
        <taxon>Ascomycota</taxon>
        <taxon>Pezizomycotina</taxon>
        <taxon>Dothideomycetes</taxon>
        <taxon>Pleosporomycetidae</taxon>
        <taxon>Pleosporales</taxon>
        <taxon>Amniculicolaceae</taxon>
        <taxon>Amniculicola</taxon>
    </lineage>
</organism>
<dbReference type="PANTHER" id="PTHR10696:SF21">
    <property type="entry name" value="TAUD_TFDA-LIKE DOMAIN-CONTAINING PROTEIN"/>
    <property type="match status" value="1"/>
</dbReference>
<evidence type="ECO:0000313" key="4">
    <source>
        <dbReference type="Proteomes" id="UP000799779"/>
    </source>
</evidence>
<dbReference type="InterPro" id="IPR003819">
    <property type="entry name" value="TauD/TfdA-like"/>
</dbReference>
<dbReference type="OrthoDB" id="408743at2759"/>
<keyword evidence="4" id="KW-1185">Reference proteome</keyword>
<gene>
    <name evidence="3" type="ORF">P154DRAFT_596050</name>
</gene>
<dbReference type="AlphaFoldDB" id="A0A6A5WR04"/>
<feature type="domain" description="TauD/TfdA-like" evidence="2">
    <location>
        <begin position="203"/>
        <end position="328"/>
    </location>
</feature>
<accession>A0A6A5WR04</accession>
<dbReference type="Pfam" id="PF02668">
    <property type="entry name" value="TauD"/>
    <property type="match status" value="1"/>
</dbReference>